<protein>
    <submittedName>
        <fullName evidence="2">Uncharacterized protein</fullName>
    </submittedName>
</protein>
<feature type="region of interest" description="Disordered" evidence="1">
    <location>
        <begin position="1"/>
        <end position="78"/>
    </location>
</feature>
<evidence type="ECO:0000256" key="1">
    <source>
        <dbReference type="SAM" id="MobiDB-lite"/>
    </source>
</evidence>
<dbReference type="EMBL" id="FZQP02001904">
    <property type="protein sequence ID" value="VVC94221.1"/>
    <property type="molecule type" value="Genomic_DNA"/>
</dbReference>
<proteinExistence type="predicted"/>
<dbReference type="AlphaFoldDB" id="A0A5E4QAY7"/>
<reference evidence="2 3" key="1">
    <citation type="submission" date="2017-07" db="EMBL/GenBank/DDBJ databases">
        <authorList>
            <person name="Talla V."/>
            <person name="Backstrom N."/>
        </authorList>
    </citation>
    <scope>NUCLEOTIDE SEQUENCE [LARGE SCALE GENOMIC DNA]</scope>
</reference>
<dbReference type="Proteomes" id="UP000324832">
    <property type="component" value="Unassembled WGS sequence"/>
</dbReference>
<evidence type="ECO:0000313" key="2">
    <source>
        <dbReference type="EMBL" id="VVC94221.1"/>
    </source>
</evidence>
<keyword evidence="3" id="KW-1185">Reference proteome</keyword>
<organism evidence="2 3">
    <name type="scientific">Leptidea sinapis</name>
    <dbReference type="NCBI Taxonomy" id="189913"/>
    <lineage>
        <taxon>Eukaryota</taxon>
        <taxon>Metazoa</taxon>
        <taxon>Ecdysozoa</taxon>
        <taxon>Arthropoda</taxon>
        <taxon>Hexapoda</taxon>
        <taxon>Insecta</taxon>
        <taxon>Pterygota</taxon>
        <taxon>Neoptera</taxon>
        <taxon>Endopterygota</taxon>
        <taxon>Lepidoptera</taxon>
        <taxon>Glossata</taxon>
        <taxon>Ditrysia</taxon>
        <taxon>Papilionoidea</taxon>
        <taxon>Pieridae</taxon>
        <taxon>Dismorphiinae</taxon>
        <taxon>Leptidea</taxon>
    </lineage>
</organism>
<accession>A0A5E4QAY7</accession>
<feature type="compositionally biased region" description="Polar residues" evidence="1">
    <location>
        <begin position="38"/>
        <end position="50"/>
    </location>
</feature>
<feature type="compositionally biased region" description="Basic and acidic residues" evidence="1">
    <location>
        <begin position="1"/>
        <end position="10"/>
    </location>
</feature>
<sequence length="313" mass="35256">MQQKEKDPPEVKTSSRRNSVTPISDFEEQNSKCGTRKFVTSTPKPSQGQPGHTDRHNVSLESTVSKDSSTNSNSVHQHCMSTEVEISSVSPSSAVSSVSDTGRDALPFMSPHSQDFLDSGRDPADVCEGEWGRFWSEYQSQETQTRFYDQCPTPYRSGNFDATDFDIPNECSRKRSPEDLKNISNIIRNDGLRLTPRETQNVIKCAHILGNVLTKAIDRQSKEMDQNEKIKELKNNTENELKKKNLSLNLRETAQPLEVKEEKRCESIATQTDISLPNTKSAPKIFESILRQLSKSSLDENDETVETNDQLVP</sequence>
<gene>
    <name evidence="2" type="ORF">LSINAPIS_LOCUS6225</name>
</gene>
<evidence type="ECO:0000313" key="3">
    <source>
        <dbReference type="Proteomes" id="UP000324832"/>
    </source>
</evidence>
<feature type="compositionally biased region" description="Polar residues" evidence="1">
    <location>
        <begin position="59"/>
        <end position="78"/>
    </location>
</feature>
<name>A0A5E4QAY7_9NEOP</name>